<comment type="caution">
    <text evidence="4">The sequence shown here is derived from an EMBL/GenBank/DDBJ whole genome shotgun (WGS) entry which is preliminary data.</text>
</comment>
<dbReference type="OrthoDB" id="8607342at2"/>
<dbReference type="PANTHER" id="PTHR36435:SF1">
    <property type="entry name" value="CAAX AMINO TERMINAL PROTEASE FAMILY PROTEIN"/>
    <property type="match status" value="1"/>
</dbReference>
<feature type="transmembrane region" description="Helical" evidence="2">
    <location>
        <begin position="113"/>
        <end position="131"/>
    </location>
</feature>
<dbReference type="eggNOG" id="COG1266">
    <property type="taxonomic scope" value="Bacteria"/>
</dbReference>
<feature type="domain" description="CAAX prenyl protease 2/Lysostaphin resistance protein A-like" evidence="3">
    <location>
        <begin position="111"/>
        <end position="205"/>
    </location>
</feature>
<accession>F5VXR5</accession>
<keyword evidence="4" id="KW-0378">Hydrolase</keyword>
<keyword evidence="4" id="KW-0645">Protease</keyword>
<dbReference type="PANTHER" id="PTHR36435">
    <property type="entry name" value="SLR1288 PROTEIN"/>
    <property type="match status" value="1"/>
</dbReference>
<protein>
    <submittedName>
        <fullName evidence="4">CAAX amino terminal protease family protein</fullName>
    </submittedName>
</protein>
<keyword evidence="2" id="KW-0472">Membrane</keyword>
<gene>
    <name evidence="4" type="ORF">HMPREF9967_0283</name>
</gene>
<dbReference type="Proteomes" id="UP000010138">
    <property type="component" value="Unassembled WGS sequence"/>
</dbReference>
<keyword evidence="2" id="KW-1133">Transmembrane helix</keyword>
<evidence type="ECO:0000313" key="4">
    <source>
        <dbReference type="EMBL" id="EGL88633.1"/>
    </source>
</evidence>
<evidence type="ECO:0000256" key="2">
    <source>
        <dbReference type="SAM" id="Phobius"/>
    </source>
</evidence>
<reference evidence="4 5" key="1">
    <citation type="submission" date="2011-04" db="EMBL/GenBank/DDBJ databases">
        <authorList>
            <person name="Durkin A.S."/>
            <person name="Radune D."/>
            <person name="Hostetler J."/>
            <person name="Torralba M."/>
            <person name="Gillis M."/>
            <person name="Methe B."/>
            <person name="Sutton G."/>
            <person name="Nelson K.E."/>
        </authorList>
    </citation>
    <scope>NUCLEOTIDE SEQUENCE [LARGE SCALE GENOMIC DNA]</scope>
    <source>
        <strain evidence="4 5">SK1076</strain>
    </source>
</reference>
<proteinExistence type="inferred from homology"/>
<dbReference type="Pfam" id="PF02517">
    <property type="entry name" value="Rce1-like"/>
    <property type="match status" value="1"/>
</dbReference>
<feature type="transmembrane region" description="Helical" evidence="2">
    <location>
        <begin position="192"/>
        <end position="212"/>
    </location>
</feature>
<keyword evidence="2" id="KW-0812">Transmembrane</keyword>
<feature type="transmembrane region" description="Helical" evidence="2">
    <location>
        <begin position="151"/>
        <end position="172"/>
    </location>
</feature>
<dbReference type="GO" id="GO:0006508">
    <property type="term" value="P:proteolysis"/>
    <property type="evidence" value="ECO:0007669"/>
    <property type="project" value="UniProtKB-KW"/>
</dbReference>
<comment type="similarity">
    <text evidence="1">Belongs to the UPF0177 family.</text>
</comment>
<dbReference type="InterPro" id="IPR003675">
    <property type="entry name" value="Rce1/LyrA-like_dom"/>
</dbReference>
<dbReference type="RefSeq" id="WP_006149596.1">
    <property type="nucleotide sequence ID" value="NZ_AFNN01000001.1"/>
</dbReference>
<dbReference type="InterPro" id="IPR052710">
    <property type="entry name" value="CAAX_protease"/>
</dbReference>
<evidence type="ECO:0000256" key="1">
    <source>
        <dbReference type="ARBA" id="ARBA00009067"/>
    </source>
</evidence>
<feature type="transmembrane region" description="Helical" evidence="2">
    <location>
        <begin position="72"/>
        <end position="93"/>
    </location>
</feature>
<feature type="transmembrane region" description="Helical" evidence="2">
    <location>
        <begin position="7"/>
        <end position="27"/>
    </location>
</feature>
<sequence length="213" mass="23912">MKILKNIGWYSLTFLSFIMIYSFIQGVGVAAMKLGAPDYVFVPVYVLLAGIFTFVTYKWYKTGTVTIEKTALNKYIWLPALVWALVIVAQFFLPNDPSVNQQTAEQLTHNQPLFAFFMIVVFAPLTEELTFRGMLARYVFPQQDNIKQTALFLLVTSIIFALVHFPGTPQQFLVYGSLGLSLGLAYISKGGLAYSIALHALNNLIGFLMILML</sequence>
<dbReference type="GO" id="GO:0080120">
    <property type="term" value="P:CAAX-box protein maturation"/>
    <property type="evidence" value="ECO:0007669"/>
    <property type="project" value="UniProtKB-ARBA"/>
</dbReference>
<feature type="transmembrane region" description="Helical" evidence="2">
    <location>
        <begin position="39"/>
        <end position="60"/>
    </location>
</feature>
<dbReference type="AlphaFoldDB" id="F5VXR5"/>
<evidence type="ECO:0000259" key="3">
    <source>
        <dbReference type="Pfam" id="PF02517"/>
    </source>
</evidence>
<dbReference type="GO" id="GO:0004175">
    <property type="term" value="F:endopeptidase activity"/>
    <property type="evidence" value="ECO:0007669"/>
    <property type="project" value="UniProtKB-ARBA"/>
</dbReference>
<dbReference type="EMBL" id="AFNN01000001">
    <property type="protein sequence ID" value="EGL88633.1"/>
    <property type="molecule type" value="Genomic_DNA"/>
</dbReference>
<evidence type="ECO:0000313" key="5">
    <source>
        <dbReference type="Proteomes" id="UP000010138"/>
    </source>
</evidence>
<name>F5VXR5_9STRE</name>
<organism evidence="4 5">
    <name type="scientific">Streptococcus infantis SK1076</name>
    <dbReference type="NCBI Taxonomy" id="1005705"/>
    <lineage>
        <taxon>Bacteria</taxon>
        <taxon>Bacillati</taxon>
        <taxon>Bacillota</taxon>
        <taxon>Bacilli</taxon>
        <taxon>Lactobacillales</taxon>
        <taxon>Streptococcaceae</taxon>
        <taxon>Streptococcus</taxon>
    </lineage>
</organism>